<gene>
    <name evidence="5" type="ORF">SAMN04488137_3959</name>
</gene>
<dbReference type="InterPro" id="IPR019888">
    <property type="entry name" value="Tscrpt_reg_AsnC-like"/>
</dbReference>
<dbReference type="FunFam" id="1.10.10.10:FF:000186">
    <property type="entry name" value="AsnC family transcriptional regulator"/>
    <property type="match status" value="1"/>
</dbReference>
<dbReference type="Pfam" id="PF01037">
    <property type="entry name" value="AsnC_trans_reg"/>
    <property type="match status" value="1"/>
</dbReference>
<evidence type="ECO:0000313" key="5">
    <source>
        <dbReference type="EMBL" id="SDN29328.1"/>
    </source>
</evidence>
<dbReference type="SMART" id="SM00344">
    <property type="entry name" value="HTH_ASNC"/>
    <property type="match status" value="1"/>
</dbReference>
<dbReference type="STRING" id="459525.SAMN04488137_3959"/>
<feature type="domain" description="HTH asnC-type" evidence="4">
    <location>
        <begin position="1"/>
        <end position="62"/>
    </location>
</feature>
<evidence type="ECO:0000256" key="2">
    <source>
        <dbReference type="ARBA" id="ARBA00023125"/>
    </source>
</evidence>
<dbReference type="GO" id="GO:0043200">
    <property type="term" value="P:response to amino acid"/>
    <property type="evidence" value="ECO:0007669"/>
    <property type="project" value="TreeGrafter"/>
</dbReference>
<dbReference type="PROSITE" id="PS50956">
    <property type="entry name" value="HTH_ASNC_2"/>
    <property type="match status" value="1"/>
</dbReference>
<reference evidence="6" key="1">
    <citation type="submission" date="2016-10" db="EMBL/GenBank/DDBJ databases">
        <authorList>
            <person name="Varghese N."/>
            <person name="Submissions S."/>
        </authorList>
    </citation>
    <scope>NUCLEOTIDE SEQUENCE [LARGE SCALE GENOMIC DNA]</scope>
    <source>
        <strain evidence="6">CGMCC 1.6854</strain>
    </source>
</reference>
<proteinExistence type="predicted"/>
<dbReference type="OrthoDB" id="34294at2"/>
<dbReference type="SUPFAM" id="SSF54909">
    <property type="entry name" value="Dimeric alpha+beta barrel"/>
    <property type="match status" value="1"/>
</dbReference>
<dbReference type="Gene3D" id="3.30.70.920">
    <property type="match status" value="1"/>
</dbReference>
<dbReference type="Gene3D" id="1.10.10.10">
    <property type="entry name" value="Winged helix-like DNA-binding domain superfamily/Winged helix DNA-binding domain"/>
    <property type="match status" value="1"/>
</dbReference>
<keyword evidence="3" id="KW-0804">Transcription</keyword>
<organism evidence="5 6">
    <name type="scientific">Fictibacillus solisalsi</name>
    <dbReference type="NCBI Taxonomy" id="459525"/>
    <lineage>
        <taxon>Bacteria</taxon>
        <taxon>Bacillati</taxon>
        <taxon>Bacillota</taxon>
        <taxon>Bacilli</taxon>
        <taxon>Bacillales</taxon>
        <taxon>Fictibacillaceae</taxon>
        <taxon>Fictibacillus</taxon>
    </lineage>
</organism>
<dbReference type="AlphaFoldDB" id="A0A1H0A6T1"/>
<keyword evidence="6" id="KW-1185">Reference proteome</keyword>
<dbReference type="Pfam" id="PF13404">
    <property type="entry name" value="HTH_AsnC-type"/>
    <property type="match status" value="1"/>
</dbReference>
<dbReference type="PRINTS" id="PR00033">
    <property type="entry name" value="HTHASNC"/>
</dbReference>
<dbReference type="InterPro" id="IPR019887">
    <property type="entry name" value="Tscrpt_reg_AsnC/Lrp_C"/>
</dbReference>
<protein>
    <submittedName>
        <fullName evidence="5">DNA-binding transcriptional regulator, Lrp family</fullName>
    </submittedName>
</protein>
<accession>A0A1H0A6T1</accession>
<evidence type="ECO:0000256" key="3">
    <source>
        <dbReference type="ARBA" id="ARBA00023163"/>
    </source>
</evidence>
<dbReference type="GO" id="GO:0005829">
    <property type="term" value="C:cytosol"/>
    <property type="evidence" value="ECO:0007669"/>
    <property type="project" value="TreeGrafter"/>
</dbReference>
<evidence type="ECO:0000259" key="4">
    <source>
        <dbReference type="PROSITE" id="PS50956"/>
    </source>
</evidence>
<keyword evidence="1" id="KW-0805">Transcription regulation</keyword>
<dbReference type="InterPro" id="IPR036390">
    <property type="entry name" value="WH_DNA-bd_sf"/>
</dbReference>
<dbReference type="RefSeq" id="WP_090237317.1">
    <property type="nucleotide sequence ID" value="NZ_FNHW01000002.1"/>
</dbReference>
<dbReference type="PANTHER" id="PTHR30154">
    <property type="entry name" value="LEUCINE-RESPONSIVE REGULATORY PROTEIN"/>
    <property type="match status" value="1"/>
</dbReference>
<dbReference type="PANTHER" id="PTHR30154:SF20">
    <property type="entry name" value="LEUCINE-RESPONSIVE REGULATORY PROTEIN"/>
    <property type="match status" value="1"/>
</dbReference>
<sequence>MDEIDKEILVCLQENGRLSMTELGKKVKLSNPAINERVKKLEERDIILGYRAVINPAAVNKVITAYILYNTTRCKPFVSFCKEHPDVIECNRLAGQYDYLIKVVTKSVKTLEDFIDRSMEYGKPSSLINLSSPVSNKVIRNF</sequence>
<dbReference type="InterPro" id="IPR011008">
    <property type="entry name" value="Dimeric_a/b-barrel"/>
</dbReference>
<dbReference type="InterPro" id="IPR000485">
    <property type="entry name" value="AsnC-type_HTH_dom"/>
</dbReference>
<dbReference type="SUPFAM" id="SSF46785">
    <property type="entry name" value="Winged helix' DNA-binding domain"/>
    <property type="match status" value="1"/>
</dbReference>
<name>A0A1H0A6T1_9BACL</name>
<evidence type="ECO:0000313" key="6">
    <source>
        <dbReference type="Proteomes" id="UP000199544"/>
    </source>
</evidence>
<dbReference type="Proteomes" id="UP000199544">
    <property type="component" value="Unassembled WGS sequence"/>
</dbReference>
<dbReference type="GO" id="GO:0043565">
    <property type="term" value="F:sequence-specific DNA binding"/>
    <property type="evidence" value="ECO:0007669"/>
    <property type="project" value="InterPro"/>
</dbReference>
<keyword evidence="2 5" id="KW-0238">DNA-binding</keyword>
<dbReference type="EMBL" id="FNHW01000002">
    <property type="protein sequence ID" value="SDN29328.1"/>
    <property type="molecule type" value="Genomic_DNA"/>
</dbReference>
<evidence type="ECO:0000256" key="1">
    <source>
        <dbReference type="ARBA" id="ARBA00023015"/>
    </source>
</evidence>
<dbReference type="InterPro" id="IPR036388">
    <property type="entry name" value="WH-like_DNA-bd_sf"/>
</dbReference>